<protein>
    <submittedName>
        <fullName evidence="1">Uncharacterized protein</fullName>
    </submittedName>
</protein>
<accession>A0A979G2F0</accession>
<dbReference type="EMBL" id="CP001699">
    <property type="protein sequence ID" value="ACU59564.1"/>
    <property type="molecule type" value="Genomic_DNA"/>
</dbReference>
<evidence type="ECO:0000313" key="1">
    <source>
        <dbReference type="EMBL" id="ACU59564.1"/>
    </source>
</evidence>
<name>A0A979G2F0_CHIPD</name>
<sequence>MNTSGILICLFFSFLSGNTDEKIDDLFLQWNRLTLCTLEKTCNNMKQENDSSLCANRLASLPYMWSVTTDSLNRDSIRWRFLKKITTDALPLKNNWTIIELKKSGEVVRILNYVICYRESDAVVFTYRYESGSWQKVGEKNASLTRADAEIPVKRASFSRTGYQHDVIITNFSDDSLVSSIYYMPYMLRNGNRIVKLLN</sequence>
<dbReference type="AlphaFoldDB" id="A0A979G2F0"/>
<gene>
    <name evidence="1" type="ordered locus">Cpin_2071</name>
</gene>
<evidence type="ECO:0000313" key="2">
    <source>
        <dbReference type="Proteomes" id="UP000002215"/>
    </source>
</evidence>
<reference evidence="2" key="1">
    <citation type="submission" date="2009-08" db="EMBL/GenBank/DDBJ databases">
        <title>The complete genome of Chitinophaga pinensis DSM 2588.</title>
        <authorList>
            <consortium name="US DOE Joint Genome Institute (JGI-PGF)"/>
            <person name="Lucas S."/>
            <person name="Copeland A."/>
            <person name="Lapidus A."/>
            <person name="Glavina del Rio T."/>
            <person name="Dalin E."/>
            <person name="Tice H."/>
            <person name="Bruce D."/>
            <person name="Goodwin L."/>
            <person name="Pitluck S."/>
            <person name="Kyrpides N."/>
            <person name="Mavromatis K."/>
            <person name="Ivanova N."/>
            <person name="Mikhailova N."/>
            <person name="Sims D."/>
            <person name="Meinche L."/>
            <person name="Brettin T."/>
            <person name="Detter J.C."/>
            <person name="Han C."/>
            <person name="Larimer F."/>
            <person name="Land M."/>
            <person name="Hauser L."/>
            <person name="Markowitz V."/>
            <person name="Cheng J.-F."/>
            <person name="Hugenholtz P."/>
            <person name="Woyke T."/>
            <person name="Wu D."/>
            <person name="Spring S."/>
            <person name="Klenk H.-P."/>
            <person name="Eisen J.A."/>
        </authorList>
    </citation>
    <scope>NUCLEOTIDE SEQUENCE [LARGE SCALE GENOMIC DNA]</scope>
    <source>
        <strain evidence="2">ATCC 43595 / DSM 2588 / LMG 13176 / NBRC 15968 / NCIMB 11800 / UQM 2034</strain>
    </source>
</reference>
<organism evidence="1 2">
    <name type="scientific">Chitinophaga pinensis (strain ATCC 43595 / DSM 2588 / LMG 13176 / NBRC 15968 / NCIMB 11800 / UQM 2034)</name>
    <dbReference type="NCBI Taxonomy" id="485918"/>
    <lineage>
        <taxon>Bacteria</taxon>
        <taxon>Pseudomonadati</taxon>
        <taxon>Bacteroidota</taxon>
        <taxon>Chitinophagia</taxon>
        <taxon>Chitinophagales</taxon>
        <taxon>Chitinophagaceae</taxon>
        <taxon>Chitinophaga</taxon>
    </lineage>
</organism>
<dbReference type="Proteomes" id="UP000002215">
    <property type="component" value="Chromosome"/>
</dbReference>
<reference evidence="1 2" key="2">
    <citation type="journal article" date="2010" name="Stand. Genomic Sci.">
        <title>Complete genome sequence of Chitinophaga pinensis type strain (UQM 2034).</title>
        <authorList>
            <person name="Glavina Del Rio T."/>
            <person name="Abt B."/>
            <person name="Spring S."/>
            <person name="Lapidus A."/>
            <person name="Nolan M."/>
            <person name="Tice H."/>
            <person name="Copeland A."/>
            <person name="Cheng J.F."/>
            <person name="Chen F."/>
            <person name="Bruce D."/>
            <person name="Goodwin L."/>
            <person name="Pitluck S."/>
            <person name="Ivanova N."/>
            <person name="Mavromatis K."/>
            <person name="Mikhailova N."/>
            <person name="Pati A."/>
            <person name="Chen A."/>
            <person name="Palaniappan K."/>
            <person name="Land M."/>
            <person name="Hauser L."/>
            <person name="Chang Y.J."/>
            <person name="Jeffries C.D."/>
            <person name="Chain P."/>
            <person name="Saunders E."/>
            <person name="Detter J.C."/>
            <person name="Brettin T."/>
            <person name="Rohde M."/>
            <person name="Goker M."/>
            <person name="Bristow J."/>
            <person name="Eisen J.A."/>
            <person name="Markowitz V."/>
            <person name="Hugenholtz P."/>
            <person name="Kyrpides N.C."/>
            <person name="Klenk H.P."/>
            <person name="Lucas S."/>
        </authorList>
    </citation>
    <scope>NUCLEOTIDE SEQUENCE [LARGE SCALE GENOMIC DNA]</scope>
    <source>
        <strain evidence="2">ATCC 43595 / DSM 2588 / LMG 13176 / NBRC 15968 / NCIMB 11800 / UQM 2034</strain>
    </source>
</reference>
<proteinExistence type="predicted"/>
<dbReference type="KEGG" id="cpi:Cpin_2071"/>